<dbReference type="PRINTS" id="PR00411">
    <property type="entry name" value="PNDRDTASEI"/>
</dbReference>
<evidence type="ECO:0000313" key="3">
    <source>
        <dbReference type="Proteomes" id="UP001602245"/>
    </source>
</evidence>
<gene>
    <name evidence="2" type="ORF">ACFY35_14715</name>
</gene>
<organism evidence="2 3">
    <name type="scientific">Paractinoplanes globisporus</name>
    <dbReference type="NCBI Taxonomy" id="113565"/>
    <lineage>
        <taxon>Bacteria</taxon>
        <taxon>Bacillati</taxon>
        <taxon>Actinomycetota</taxon>
        <taxon>Actinomycetes</taxon>
        <taxon>Micromonosporales</taxon>
        <taxon>Micromonosporaceae</taxon>
        <taxon>Paractinoplanes</taxon>
    </lineage>
</organism>
<dbReference type="Proteomes" id="UP001602245">
    <property type="component" value="Unassembled WGS sequence"/>
</dbReference>
<dbReference type="SUPFAM" id="SSF51905">
    <property type="entry name" value="FAD/NAD(P)-binding domain"/>
    <property type="match status" value="2"/>
</dbReference>
<sequence length="412" mass="43575">MPRTDTLIIGAGHAGLAMSRCLADRGLDHVVLERGSVGERWRTARWDSFRLLTPNWLTRLPGSAYDGPDPDGFMTAGEFAGSLSRYARSSGAPVRPHTTVTRLESAPGGFRVRTDRGEWAARAVVIATGYHSRAVVPALAARLAPGISQLTPARYRSPSALPDGGALVVGASASGVQIAHELALAGRKVVLAVGGHTRLPRRYRGRDILWWLDRIGALDRDIDDVPDAAAARAEPSLQLTGASGAREADLGVLRAAGVVLAGRLCALDGPVAGFAGDLAETMGAAHHRMTRVLRDIDRYVAETPGVAAGPPDPPPGIPVPKTPSEMDLRRAGIATVVWATGFRPSYPWLAPAVLDHGGRLRHRRGVTAVPGLYAIGLRFQSRRNSTFIDGARHDAAYLAGLITSPRALCSAG</sequence>
<dbReference type="InterPro" id="IPR050982">
    <property type="entry name" value="Auxin_biosynth/cation_transpt"/>
</dbReference>
<accession>A0ABW6WDT5</accession>
<dbReference type="EMBL" id="JBIAZU010000002">
    <property type="protein sequence ID" value="MFF5290695.1"/>
    <property type="molecule type" value="Genomic_DNA"/>
</dbReference>
<keyword evidence="1" id="KW-0560">Oxidoreductase</keyword>
<dbReference type="InterPro" id="IPR036188">
    <property type="entry name" value="FAD/NAD-bd_sf"/>
</dbReference>
<dbReference type="PANTHER" id="PTHR43539:SF78">
    <property type="entry name" value="FLAVIN-CONTAINING MONOOXYGENASE"/>
    <property type="match status" value="1"/>
</dbReference>
<dbReference type="PANTHER" id="PTHR43539">
    <property type="entry name" value="FLAVIN-BINDING MONOOXYGENASE-LIKE PROTEIN (AFU_ORTHOLOGUE AFUA_4G09220)"/>
    <property type="match status" value="1"/>
</dbReference>
<reference evidence="2 3" key="1">
    <citation type="submission" date="2024-10" db="EMBL/GenBank/DDBJ databases">
        <title>The Natural Products Discovery Center: Release of the First 8490 Sequenced Strains for Exploring Actinobacteria Biosynthetic Diversity.</title>
        <authorList>
            <person name="Kalkreuter E."/>
            <person name="Kautsar S.A."/>
            <person name="Yang D."/>
            <person name="Bader C.D."/>
            <person name="Teijaro C.N."/>
            <person name="Fluegel L."/>
            <person name="Davis C.M."/>
            <person name="Simpson J.R."/>
            <person name="Lauterbach L."/>
            <person name="Steele A.D."/>
            <person name="Gui C."/>
            <person name="Meng S."/>
            <person name="Li G."/>
            <person name="Viehrig K."/>
            <person name="Ye F."/>
            <person name="Su P."/>
            <person name="Kiefer A.F."/>
            <person name="Nichols A."/>
            <person name="Cepeda A.J."/>
            <person name="Yan W."/>
            <person name="Fan B."/>
            <person name="Jiang Y."/>
            <person name="Adhikari A."/>
            <person name="Zheng C.-J."/>
            <person name="Schuster L."/>
            <person name="Cowan T.M."/>
            <person name="Smanski M.J."/>
            <person name="Chevrette M.G."/>
            <person name="De Carvalho L.P.S."/>
            <person name="Shen B."/>
        </authorList>
    </citation>
    <scope>NUCLEOTIDE SEQUENCE [LARGE SCALE GENOMIC DNA]</scope>
    <source>
        <strain evidence="2 3">NPDC000087</strain>
    </source>
</reference>
<evidence type="ECO:0000313" key="2">
    <source>
        <dbReference type="EMBL" id="MFF5290695.1"/>
    </source>
</evidence>
<dbReference type="RefSeq" id="WP_020510314.1">
    <property type="nucleotide sequence ID" value="NZ_JBIAZU010000002.1"/>
</dbReference>
<dbReference type="Gene3D" id="3.50.50.60">
    <property type="entry name" value="FAD/NAD(P)-binding domain"/>
    <property type="match status" value="2"/>
</dbReference>
<dbReference type="Pfam" id="PF13738">
    <property type="entry name" value="Pyr_redox_3"/>
    <property type="match status" value="1"/>
</dbReference>
<keyword evidence="3" id="KW-1185">Reference proteome</keyword>
<name>A0ABW6WDT5_9ACTN</name>
<evidence type="ECO:0000256" key="1">
    <source>
        <dbReference type="ARBA" id="ARBA00023002"/>
    </source>
</evidence>
<comment type="caution">
    <text evidence="2">The sequence shown here is derived from an EMBL/GenBank/DDBJ whole genome shotgun (WGS) entry which is preliminary data.</text>
</comment>
<proteinExistence type="predicted"/>
<protein>
    <submittedName>
        <fullName evidence="2">FAD-dependent oxidoreductase</fullName>
    </submittedName>
</protein>